<dbReference type="Gene3D" id="3.40.50.620">
    <property type="entry name" value="HUPs"/>
    <property type="match status" value="1"/>
</dbReference>
<dbReference type="STRING" id="984486.A0A1E3QKN0"/>
<organism evidence="12 13">
    <name type="scientific">Babjeviella inositovora NRRL Y-12698</name>
    <dbReference type="NCBI Taxonomy" id="984486"/>
    <lineage>
        <taxon>Eukaryota</taxon>
        <taxon>Fungi</taxon>
        <taxon>Dikarya</taxon>
        <taxon>Ascomycota</taxon>
        <taxon>Saccharomycotina</taxon>
        <taxon>Pichiomycetes</taxon>
        <taxon>Serinales incertae sedis</taxon>
        <taxon>Babjeviella</taxon>
    </lineage>
</organism>
<evidence type="ECO:0000313" key="13">
    <source>
        <dbReference type="Proteomes" id="UP000094336"/>
    </source>
</evidence>
<dbReference type="SUPFAM" id="SSF52374">
    <property type="entry name" value="Nucleotidylyl transferase"/>
    <property type="match status" value="1"/>
</dbReference>
<dbReference type="Pfam" id="PF00579">
    <property type="entry name" value="tRNA-synt_1b"/>
    <property type="match status" value="1"/>
</dbReference>
<gene>
    <name evidence="12" type="ORF">BABINDRAFT_168401</name>
</gene>
<reference evidence="13" key="1">
    <citation type="submission" date="2016-05" db="EMBL/GenBank/DDBJ databases">
        <title>Comparative genomics of biotechnologically important yeasts.</title>
        <authorList>
            <consortium name="DOE Joint Genome Institute"/>
            <person name="Riley R."/>
            <person name="Haridas S."/>
            <person name="Wolfe K.H."/>
            <person name="Lopes M.R."/>
            <person name="Hittinger C.T."/>
            <person name="Goker M."/>
            <person name="Salamov A."/>
            <person name="Wisecaver J."/>
            <person name="Long T.M."/>
            <person name="Aerts A.L."/>
            <person name="Barry K."/>
            <person name="Choi C."/>
            <person name="Clum A."/>
            <person name="Coughlan A.Y."/>
            <person name="Deshpande S."/>
            <person name="Douglass A.P."/>
            <person name="Hanson S.J."/>
            <person name="Klenk H.-P."/>
            <person name="Labutti K."/>
            <person name="Lapidus A."/>
            <person name="Lindquist E."/>
            <person name="Lipzen A."/>
            <person name="Meier-Kolthoff J.P."/>
            <person name="Ohm R.A."/>
            <person name="Otillar R.P."/>
            <person name="Pangilinan J."/>
            <person name="Peng Y."/>
            <person name="Rokas A."/>
            <person name="Rosa C.A."/>
            <person name="Scheuner C."/>
            <person name="Sibirny A.A."/>
            <person name="Slot J.C."/>
            <person name="Stielow J.B."/>
            <person name="Sun H."/>
            <person name="Kurtzman C.P."/>
            <person name="Blackwell M."/>
            <person name="Grigoriev I.V."/>
            <person name="Jeffries T.W."/>
        </authorList>
    </citation>
    <scope>NUCLEOTIDE SEQUENCE [LARGE SCALE GENOMIC DNA]</scope>
    <source>
        <strain evidence="13">NRRL Y-12698</strain>
    </source>
</reference>
<dbReference type="FunFam" id="3.40.50.620:FF:000082">
    <property type="entry name" value="MSW1p Mitochondrial tryptophanyl-tRNA synthetase"/>
    <property type="match status" value="1"/>
</dbReference>
<keyword evidence="4 11" id="KW-0436">Ligase</keyword>
<evidence type="ECO:0000256" key="2">
    <source>
        <dbReference type="ARBA" id="ARBA00005594"/>
    </source>
</evidence>
<dbReference type="Proteomes" id="UP000094336">
    <property type="component" value="Unassembled WGS sequence"/>
</dbReference>
<evidence type="ECO:0000256" key="8">
    <source>
        <dbReference type="ARBA" id="ARBA00023146"/>
    </source>
</evidence>
<dbReference type="GO" id="GO:0005759">
    <property type="term" value="C:mitochondrial matrix"/>
    <property type="evidence" value="ECO:0007669"/>
    <property type="project" value="UniProtKB-SubCell"/>
</dbReference>
<accession>A0A1E3QKN0</accession>
<dbReference type="PANTHER" id="PTHR43766">
    <property type="entry name" value="TRYPTOPHAN--TRNA LIGASE, MITOCHONDRIAL"/>
    <property type="match status" value="1"/>
</dbReference>
<proteinExistence type="inferred from homology"/>
<dbReference type="InterPro" id="IPR014729">
    <property type="entry name" value="Rossmann-like_a/b/a_fold"/>
</dbReference>
<dbReference type="RefSeq" id="XP_018983538.1">
    <property type="nucleotide sequence ID" value="XM_019130587.1"/>
</dbReference>
<comment type="subcellular location">
    <subcellularLocation>
        <location evidence="1">Mitochondrion matrix</location>
    </subcellularLocation>
</comment>
<comment type="similarity">
    <text evidence="2 11">Belongs to the class-I aminoacyl-tRNA synthetase family.</text>
</comment>
<evidence type="ECO:0000256" key="3">
    <source>
        <dbReference type="ARBA" id="ARBA00013161"/>
    </source>
</evidence>
<keyword evidence="13" id="KW-1185">Reference proteome</keyword>
<dbReference type="InterPro" id="IPR002306">
    <property type="entry name" value="Trp-tRNA-ligase"/>
</dbReference>
<sequence>MFRRTYSTIKKTVEVVSHTNCALPPNSTVFSAIQPTGRFHLGNYLGSVRAWRELQDSAHTDTSLMFATADLHAITVPKDPHELRTFRAQAIASILASGIDPQKCTVFHQSSVAQHAELSWIFMCHTGLGYLNRMTQWKAKAGASSESALADVMSTAGTGLFAYPVLQVADILLYHATHVPVGDDQAQHLELTRHLAEKFNRAYGDTFPIPKTLLTPARKILSLRDPSKKMSKSDKDQTASIYFNEEPESIRMKVQRAVTDSIQGDLYYDQITRPGVSNMIDIISGITRQTTEETIASLQHIRNHKQLKDHMAEVVIEEFRGPKKLYEQLMADPAYLDEVCKQGTVKATEIAVKNMNDVKRKIGFL</sequence>
<evidence type="ECO:0000256" key="9">
    <source>
        <dbReference type="ARBA" id="ARBA00030268"/>
    </source>
</evidence>
<dbReference type="EC" id="6.1.1.2" evidence="3"/>
<dbReference type="NCBIfam" id="TIGR00233">
    <property type="entry name" value="trpS"/>
    <property type="match status" value="1"/>
</dbReference>
<evidence type="ECO:0000256" key="7">
    <source>
        <dbReference type="ARBA" id="ARBA00022917"/>
    </source>
</evidence>
<dbReference type="PANTHER" id="PTHR43766:SF1">
    <property type="entry name" value="TRYPTOPHAN--TRNA LIGASE, MITOCHONDRIAL"/>
    <property type="match status" value="1"/>
</dbReference>
<dbReference type="PRINTS" id="PR01039">
    <property type="entry name" value="TRNASYNTHTRP"/>
</dbReference>
<dbReference type="CDD" id="cd00806">
    <property type="entry name" value="TrpRS_core"/>
    <property type="match status" value="1"/>
</dbReference>
<evidence type="ECO:0000256" key="4">
    <source>
        <dbReference type="ARBA" id="ARBA00022598"/>
    </source>
</evidence>
<dbReference type="PROSITE" id="PS00178">
    <property type="entry name" value="AA_TRNA_LIGASE_I"/>
    <property type="match status" value="1"/>
</dbReference>
<evidence type="ECO:0000256" key="1">
    <source>
        <dbReference type="ARBA" id="ARBA00004305"/>
    </source>
</evidence>
<dbReference type="InterPro" id="IPR001412">
    <property type="entry name" value="aa-tRNA-synth_I_CS"/>
</dbReference>
<dbReference type="InterPro" id="IPR050203">
    <property type="entry name" value="Trp-tRNA_synthetase"/>
</dbReference>
<dbReference type="GeneID" id="30148440"/>
<evidence type="ECO:0000256" key="11">
    <source>
        <dbReference type="RuleBase" id="RU363036"/>
    </source>
</evidence>
<dbReference type="OrthoDB" id="15808at2759"/>
<keyword evidence="6 11" id="KW-0067">ATP-binding</keyword>
<dbReference type="GO" id="GO:0070183">
    <property type="term" value="P:mitochondrial tryptophanyl-tRNA aminoacylation"/>
    <property type="evidence" value="ECO:0007669"/>
    <property type="project" value="EnsemblFungi"/>
</dbReference>
<keyword evidence="5 11" id="KW-0547">Nucleotide-binding</keyword>
<dbReference type="EMBL" id="KV454436">
    <property type="protein sequence ID" value="ODQ78210.1"/>
    <property type="molecule type" value="Genomic_DNA"/>
</dbReference>
<dbReference type="GO" id="GO:0004830">
    <property type="term" value="F:tryptophan-tRNA ligase activity"/>
    <property type="evidence" value="ECO:0007669"/>
    <property type="project" value="UniProtKB-EC"/>
</dbReference>
<dbReference type="InterPro" id="IPR002305">
    <property type="entry name" value="aa-tRNA-synth_Ic"/>
</dbReference>
<name>A0A1E3QKN0_9ASCO</name>
<dbReference type="Gene3D" id="1.10.240.10">
    <property type="entry name" value="Tyrosyl-Transfer RNA Synthetase"/>
    <property type="match status" value="1"/>
</dbReference>
<evidence type="ECO:0000256" key="6">
    <source>
        <dbReference type="ARBA" id="ARBA00022840"/>
    </source>
</evidence>
<evidence type="ECO:0000313" key="12">
    <source>
        <dbReference type="EMBL" id="ODQ78210.1"/>
    </source>
</evidence>
<keyword evidence="8 11" id="KW-0030">Aminoacyl-tRNA synthetase</keyword>
<dbReference type="FunFam" id="1.10.240.10:FF:000002">
    <property type="entry name" value="Tryptophan--tRNA ligase"/>
    <property type="match status" value="1"/>
</dbReference>
<keyword evidence="7 11" id="KW-0648">Protein biosynthesis</keyword>
<evidence type="ECO:0000256" key="10">
    <source>
        <dbReference type="ARBA" id="ARBA00069760"/>
    </source>
</evidence>
<dbReference type="AlphaFoldDB" id="A0A1E3QKN0"/>
<protein>
    <recommendedName>
        <fullName evidence="10">Tryptophan--tRNA ligase, mitochondrial</fullName>
        <ecNumber evidence="3">6.1.1.2</ecNumber>
    </recommendedName>
    <alternativeName>
        <fullName evidence="9">Tryptophanyl-tRNA synthetase</fullName>
    </alternativeName>
</protein>
<evidence type="ECO:0000256" key="5">
    <source>
        <dbReference type="ARBA" id="ARBA00022741"/>
    </source>
</evidence>
<dbReference type="GO" id="GO:0005524">
    <property type="term" value="F:ATP binding"/>
    <property type="evidence" value="ECO:0007669"/>
    <property type="project" value="UniProtKB-KW"/>
</dbReference>